<evidence type="ECO:0000256" key="5">
    <source>
        <dbReference type="SAM" id="Coils"/>
    </source>
</evidence>
<keyword evidence="3" id="KW-0143">Chaperone</keyword>
<dbReference type="Gene3D" id="2.30.42.10">
    <property type="match status" value="1"/>
</dbReference>
<evidence type="ECO:0000259" key="6">
    <source>
        <dbReference type="SMART" id="SM00228"/>
    </source>
</evidence>
<dbReference type="PANTHER" id="PTHR12651:SF1">
    <property type="entry name" value="26S PROTEASOME NON-ATPASE REGULATORY SUBUNIT 9"/>
    <property type="match status" value="1"/>
</dbReference>
<name>A0A8K0CYF6_IGNLU</name>
<dbReference type="PANTHER" id="PTHR12651">
    <property type="entry name" value="26S PROTEASOME NON-ATPASE REGULATORY SUBUNIT 9"/>
    <property type="match status" value="1"/>
</dbReference>
<dbReference type="SMART" id="SM00228">
    <property type="entry name" value="PDZ"/>
    <property type="match status" value="1"/>
</dbReference>
<dbReference type="GO" id="GO:0070682">
    <property type="term" value="P:proteasome regulatory particle assembly"/>
    <property type="evidence" value="ECO:0007669"/>
    <property type="project" value="InterPro"/>
</dbReference>
<dbReference type="Gene3D" id="6.10.140.1710">
    <property type="match status" value="1"/>
</dbReference>
<evidence type="ECO:0000313" key="7">
    <source>
        <dbReference type="EMBL" id="KAF2896015.1"/>
    </source>
</evidence>
<feature type="domain" description="PDZ" evidence="6">
    <location>
        <begin position="90"/>
        <end position="176"/>
    </location>
</feature>
<keyword evidence="8" id="KW-1185">Reference proteome</keyword>
<dbReference type="SUPFAM" id="SSF50156">
    <property type="entry name" value="PDZ domain-like"/>
    <property type="match status" value="1"/>
</dbReference>
<dbReference type="AlphaFoldDB" id="A0A8K0CYF6"/>
<organism evidence="7 8">
    <name type="scientific">Ignelater luminosus</name>
    <name type="common">Cucubano</name>
    <name type="synonym">Pyrophorus luminosus</name>
    <dbReference type="NCBI Taxonomy" id="2038154"/>
    <lineage>
        <taxon>Eukaryota</taxon>
        <taxon>Metazoa</taxon>
        <taxon>Ecdysozoa</taxon>
        <taxon>Arthropoda</taxon>
        <taxon>Hexapoda</taxon>
        <taxon>Insecta</taxon>
        <taxon>Pterygota</taxon>
        <taxon>Neoptera</taxon>
        <taxon>Endopterygota</taxon>
        <taxon>Coleoptera</taxon>
        <taxon>Polyphaga</taxon>
        <taxon>Elateriformia</taxon>
        <taxon>Elateroidea</taxon>
        <taxon>Elateridae</taxon>
        <taxon>Agrypninae</taxon>
        <taxon>Pyrophorini</taxon>
        <taxon>Ignelater</taxon>
    </lineage>
</organism>
<protein>
    <recommendedName>
        <fullName evidence="2">26S proteasome non-ATPase regulatory subunit 9</fullName>
    </recommendedName>
    <alternativeName>
        <fullName evidence="4">26S proteasome regulatory subunit p27</fullName>
    </alternativeName>
</protein>
<evidence type="ECO:0000256" key="3">
    <source>
        <dbReference type="ARBA" id="ARBA00023186"/>
    </source>
</evidence>
<dbReference type="OrthoDB" id="72325at2759"/>
<dbReference type="EMBL" id="VTPC01005435">
    <property type="protein sequence ID" value="KAF2896015.1"/>
    <property type="molecule type" value="Genomic_DNA"/>
</dbReference>
<dbReference type="Pfam" id="PF17820">
    <property type="entry name" value="PDZ_6"/>
    <property type="match status" value="1"/>
</dbReference>
<accession>A0A8K0CYF6</accession>
<evidence type="ECO:0000256" key="4">
    <source>
        <dbReference type="ARBA" id="ARBA00030007"/>
    </source>
</evidence>
<dbReference type="Pfam" id="PF18265">
    <property type="entry name" value="Nas2_N"/>
    <property type="match status" value="1"/>
</dbReference>
<keyword evidence="5" id="KW-0175">Coiled coil</keyword>
<dbReference type="FunFam" id="2.30.42.10:FF:000107">
    <property type="entry name" value="26S proteasome non-ATPase regulatory subunit 9"/>
    <property type="match status" value="1"/>
</dbReference>
<dbReference type="InterPro" id="IPR001478">
    <property type="entry name" value="PDZ"/>
</dbReference>
<dbReference type="InterPro" id="IPR036034">
    <property type="entry name" value="PDZ_sf"/>
</dbReference>
<dbReference type="InterPro" id="IPR040815">
    <property type="entry name" value="Nas2_N"/>
</dbReference>
<dbReference type="Proteomes" id="UP000801492">
    <property type="component" value="Unassembled WGS sequence"/>
</dbReference>
<evidence type="ECO:0000313" key="8">
    <source>
        <dbReference type="Proteomes" id="UP000801492"/>
    </source>
</evidence>
<dbReference type="InterPro" id="IPR035269">
    <property type="entry name" value="PSMD9"/>
</dbReference>
<reference evidence="7" key="1">
    <citation type="submission" date="2019-08" db="EMBL/GenBank/DDBJ databases">
        <title>The genome of the North American firefly Photinus pyralis.</title>
        <authorList>
            <consortium name="Photinus pyralis genome working group"/>
            <person name="Fallon T.R."/>
            <person name="Sander Lower S.E."/>
            <person name="Weng J.-K."/>
        </authorList>
    </citation>
    <scope>NUCLEOTIDE SEQUENCE</scope>
    <source>
        <strain evidence="7">TRF0915ILg1</strain>
        <tissue evidence="7">Whole body</tissue>
    </source>
</reference>
<evidence type="ECO:0000256" key="2">
    <source>
        <dbReference type="ARBA" id="ARBA00014937"/>
    </source>
</evidence>
<sequence length="203" mass="22646">MSGEIREEVLKLMQQKDRIEDEIKELTSILTKNGVGMNDPLVDAEGFPINTIDVYQVRHARHRIICLQNDHKAIMKQVENGLHGYYSTSASEGINNAQSDVEMRQVDPIIIHKTPFAKVTLVSQGSPAELSGIEADDLIVEFGSVNSTNFKNMMDIAAVVQHSEGQQLNLKLQRGDRYIVTYLIPKKWSGKGLLGCNVVPLNM</sequence>
<comment type="caution">
    <text evidence="7">The sequence shown here is derived from an EMBL/GenBank/DDBJ whole genome shotgun (WGS) entry which is preliminary data.</text>
</comment>
<dbReference type="InterPro" id="IPR041489">
    <property type="entry name" value="PDZ_6"/>
</dbReference>
<dbReference type="GO" id="GO:0005737">
    <property type="term" value="C:cytoplasm"/>
    <property type="evidence" value="ECO:0007669"/>
    <property type="project" value="TreeGrafter"/>
</dbReference>
<proteinExistence type="inferred from homology"/>
<feature type="coiled-coil region" evidence="5">
    <location>
        <begin position="2"/>
        <end position="29"/>
    </location>
</feature>
<dbReference type="GO" id="GO:0005634">
    <property type="term" value="C:nucleus"/>
    <property type="evidence" value="ECO:0007669"/>
    <property type="project" value="TreeGrafter"/>
</dbReference>
<comment type="similarity">
    <text evidence="1">Belongs to the proteasome subunit p27 family.</text>
</comment>
<evidence type="ECO:0000256" key="1">
    <source>
        <dbReference type="ARBA" id="ARBA00005256"/>
    </source>
</evidence>
<gene>
    <name evidence="7" type="ORF">ILUMI_10162</name>
</gene>